<comment type="similarity">
    <text evidence="1">Belongs to the hemerythrin family.</text>
</comment>
<protein>
    <recommendedName>
        <fullName evidence="5">Hemerythrin-like domain-containing protein</fullName>
    </recommendedName>
</protein>
<dbReference type="SUPFAM" id="SSF47188">
    <property type="entry name" value="Hemerythrin-like"/>
    <property type="match status" value="1"/>
</dbReference>
<reference evidence="4" key="1">
    <citation type="submission" date="2018-06" db="EMBL/GenBank/DDBJ databases">
        <authorList>
            <person name="Zhirakovskaya E."/>
        </authorList>
    </citation>
    <scope>NUCLEOTIDE SEQUENCE</scope>
</reference>
<dbReference type="AlphaFoldDB" id="A0A3B0SIA0"/>
<evidence type="ECO:0000256" key="2">
    <source>
        <dbReference type="ARBA" id="ARBA00022723"/>
    </source>
</evidence>
<gene>
    <name evidence="4" type="ORF">MNBD_ALPHA01-312</name>
</gene>
<sequence length="140" mass="16712">MNKFELTPAFLIGHKKIDSDHAELVNILNEMIDGFRRGDAAFCQEKWQQFCVMLKQHFREESRIMRDFGFVDIDHEEDHKNILARLNIMENNDNSLDNWEACLFEMRNDFLSTILKHDLKFAEYLITIGYNEARNRDCHI</sequence>
<accession>A0A3B0SIA0</accession>
<evidence type="ECO:0000256" key="1">
    <source>
        <dbReference type="ARBA" id="ARBA00010587"/>
    </source>
</evidence>
<dbReference type="InterPro" id="IPR035938">
    <property type="entry name" value="Hemerythrin-like_sf"/>
</dbReference>
<evidence type="ECO:0000256" key="3">
    <source>
        <dbReference type="ARBA" id="ARBA00023004"/>
    </source>
</evidence>
<dbReference type="Gene3D" id="1.20.120.50">
    <property type="entry name" value="Hemerythrin-like"/>
    <property type="match status" value="1"/>
</dbReference>
<name>A0A3B0SIA0_9ZZZZ</name>
<dbReference type="GO" id="GO:0046872">
    <property type="term" value="F:metal ion binding"/>
    <property type="evidence" value="ECO:0007669"/>
    <property type="project" value="UniProtKB-KW"/>
</dbReference>
<keyword evidence="3" id="KW-0408">Iron</keyword>
<dbReference type="EMBL" id="UOEJ01000178">
    <property type="protein sequence ID" value="VAW03883.1"/>
    <property type="molecule type" value="Genomic_DNA"/>
</dbReference>
<organism evidence="4">
    <name type="scientific">hydrothermal vent metagenome</name>
    <dbReference type="NCBI Taxonomy" id="652676"/>
    <lineage>
        <taxon>unclassified sequences</taxon>
        <taxon>metagenomes</taxon>
        <taxon>ecological metagenomes</taxon>
    </lineage>
</organism>
<keyword evidence="2" id="KW-0479">Metal-binding</keyword>
<evidence type="ECO:0000313" key="4">
    <source>
        <dbReference type="EMBL" id="VAW03883.1"/>
    </source>
</evidence>
<proteinExistence type="inferred from homology"/>
<evidence type="ECO:0008006" key="5">
    <source>
        <dbReference type="Google" id="ProtNLM"/>
    </source>
</evidence>